<organism evidence="2 3">
    <name type="scientific">Pseudozyma flocculosa</name>
    <dbReference type="NCBI Taxonomy" id="84751"/>
    <lineage>
        <taxon>Eukaryota</taxon>
        <taxon>Fungi</taxon>
        <taxon>Dikarya</taxon>
        <taxon>Basidiomycota</taxon>
        <taxon>Ustilaginomycotina</taxon>
        <taxon>Ustilaginomycetes</taxon>
        <taxon>Ustilaginales</taxon>
        <taxon>Ustilaginaceae</taxon>
        <taxon>Pseudozyma</taxon>
    </lineage>
</organism>
<feature type="region of interest" description="Disordered" evidence="1">
    <location>
        <begin position="198"/>
        <end position="271"/>
    </location>
</feature>
<evidence type="ECO:0000313" key="2">
    <source>
        <dbReference type="EMBL" id="SPO41878.1"/>
    </source>
</evidence>
<dbReference type="Proteomes" id="UP000323386">
    <property type="component" value="Unassembled WGS sequence"/>
</dbReference>
<dbReference type="AlphaFoldDB" id="A0A5C3FC01"/>
<evidence type="ECO:0000313" key="3">
    <source>
        <dbReference type="Proteomes" id="UP000323386"/>
    </source>
</evidence>
<protein>
    <submittedName>
        <fullName evidence="2">Uncharacterized protein</fullName>
    </submittedName>
</protein>
<dbReference type="EMBL" id="OOIP01000033">
    <property type="protein sequence ID" value="SPO41878.1"/>
    <property type="molecule type" value="Genomic_DNA"/>
</dbReference>
<keyword evidence="3" id="KW-1185">Reference proteome</keyword>
<gene>
    <name evidence="2" type="ORF">PSFLO_07360</name>
</gene>
<evidence type="ECO:0000256" key="1">
    <source>
        <dbReference type="SAM" id="MobiDB-lite"/>
    </source>
</evidence>
<accession>A0A5C3FC01</accession>
<sequence length="271" mass="28812">MLEQRPAPSMMRLVRQIFEHVSTIKNADRSADDADNKTSAPPVVLTPCCPGAVLLAIRTLAAAALAMDQVACRADGHRPVSPEASLVIVRLAVDRYRVKHESARRALSSFLQRVATVLAKRRGHAEPSLLIAPFPVLDVAPTFGQEGFSPLVIVVSGPGRAPSLSSNESASSSKDEELEIDGAGRKLVRALQGLVGWKPRAPTSPRSAALHPAGAHTYRKKTGGRAGSARQRPHSNDLARPLAMKRHKQHKAAAAGKGNQADLSLLDLPSG</sequence>
<reference evidence="2 3" key="1">
    <citation type="submission" date="2018-03" db="EMBL/GenBank/DDBJ databases">
        <authorList>
            <person name="Guldener U."/>
        </authorList>
    </citation>
    <scope>NUCLEOTIDE SEQUENCE [LARGE SCALE GENOMIC DNA]</scope>
    <source>
        <strain evidence="2 3">DAOM196992</strain>
    </source>
</reference>
<feature type="compositionally biased region" description="Low complexity" evidence="1">
    <location>
        <begin position="252"/>
        <end position="261"/>
    </location>
</feature>
<name>A0A5C3FC01_9BASI</name>
<proteinExistence type="predicted"/>